<evidence type="ECO:0000259" key="6">
    <source>
        <dbReference type="PROSITE" id="PS51686"/>
    </source>
</evidence>
<keyword evidence="2 5" id="KW-0808">Transferase</keyword>
<dbReference type="InterPro" id="IPR023267">
    <property type="entry name" value="RCMT"/>
</dbReference>
<comment type="caution">
    <text evidence="7">The sequence shown here is derived from an EMBL/GenBank/DDBJ whole genome shotgun (WGS) entry which is preliminary data.</text>
</comment>
<feature type="binding site" evidence="5">
    <location>
        <position position="374"/>
    </location>
    <ligand>
        <name>S-adenosyl-L-methionine</name>
        <dbReference type="ChEBI" id="CHEBI:59789"/>
    </ligand>
</feature>
<dbReference type="AlphaFoldDB" id="A0A844G3H7"/>
<dbReference type="InterPro" id="IPR049560">
    <property type="entry name" value="MeTrfase_RsmB-F_NOP2_cat"/>
</dbReference>
<dbReference type="Gene3D" id="3.40.50.150">
    <property type="entry name" value="Vaccinia Virus protein VP39"/>
    <property type="match status" value="1"/>
</dbReference>
<dbReference type="EMBL" id="VUNS01000017">
    <property type="protein sequence ID" value="MST98267.1"/>
    <property type="molecule type" value="Genomic_DNA"/>
</dbReference>
<evidence type="ECO:0000256" key="1">
    <source>
        <dbReference type="ARBA" id="ARBA00022603"/>
    </source>
</evidence>
<evidence type="ECO:0000313" key="8">
    <source>
        <dbReference type="Proteomes" id="UP000435649"/>
    </source>
</evidence>
<dbReference type="GO" id="GO:0070475">
    <property type="term" value="P:rRNA base methylation"/>
    <property type="evidence" value="ECO:0007669"/>
    <property type="project" value="TreeGrafter"/>
</dbReference>
<evidence type="ECO:0000256" key="5">
    <source>
        <dbReference type="PROSITE-ProRule" id="PRU01023"/>
    </source>
</evidence>
<feature type="domain" description="SAM-dependent MTase RsmB/NOP-type" evidence="6">
    <location>
        <begin position="216"/>
        <end position="486"/>
    </location>
</feature>
<dbReference type="Proteomes" id="UP000435649">
    <property type="component" value="Unassembled WGS sequence"/>
</dbReference>
<dbReference type="GO" id="GO:0009383">
    <property type="term" value="F:rRNA (cytosine-C5-)-methyltransferase activity"/>
    <property type="evidence" value="ECO:0007669"/>
    <property type="project" value="TreeGrafter"/>
</dbReference>
<comment type="similarity">
    <text evidence="5">Belongs to the class I-like SAM-binding methyltransferase superfamily. RsmB/NOP family.</text>
</comment>
<dbReference type="CDD" id="cd02440">
    <property type="entry name" value="AdoMet_MTases"/>
    <property type="match status" value="1"/>
</dbReference>
<keyword evidence="8" id="KW-1185">Reference proteome</keyword>
<reference evidence="7 8" key="1">
    <citation type="submission" date="2019-08" db="EMBL/GenBank/DDBJ databases">
        <title>In-depth cultivation of the pig gut microbiome towards novel bacterial diversity and tailored functional studies.</title>
        <authorList>
            <person name="Wylensek D."/>
            <person name="Hitch T.C.A."/>
            <person name="Clavel T."/>
        </authorList>
    </citation>
    <scope>NUCLEOTIDE SEQUENCE [LARGE SCALE GENOMIC DNA]</scope>
    <source>
        <strain evidence="7 8">BBE-744-WT-12</strain>
    </source>
</reference>
<evidence type="ECO:0000256" key="2">
    <source>
        <dbReference type="ARBA" id="ARBA00022679"/>
    </source>
</evidence>
<dbReference type="InterPro" id="IPR029063">
    <property type="entry name" value="SAM-dependent_MTases_sf"/>
</dbReference>
<gene>
    <name evidence="7" type="ORF">FYJ85_14580</name>
</gene>
<dbReference type="GO" id="GO:0005829">
    <property type="term" value="C:cytosol"/>
    <property type="evidence" value="ECO:0007669"/>
    <property type="project" value="TreeGrafter"/>
</dbReference>
<keyword evidence="1 5" id="KW-0489">Methyltransferase</keyword>
<dbReference type="GO" id="GO:0003723">
    <property type="term" value="F:RNA binding"/>
    <property type="evidence" value="ECO:0007669"/>
    <property type="project" value="UniProtKB-UniRule"/>
</dbReference>
<organism evidence="7 8">
    <name type="scientific">Victivallis lenta</name>
    <dbReference type="NCBI Taxonomy" id="2606640"/>
    <lineage>
        <taxon>Bacteria</taxon>
        <taxon>Pseudomonadati</taxon>
        <taxon>Lentisphaerota</taxon>
        <taxon>Lentisphaeria</taxon>
        <taxon>Victivallales</taxon>
        <taxon>Victivallaceae</taxon>
        <taxon>Victivallis</taxon>
    </lineage>
</organism>
<dbReference type="PANTHER" id="PTHR22807:SF61">
    <property type="entry name" value="NOL1_NOP2_SUN FAMILY PROTEIN _ ANTITERMINATION NUSB DOMAIN-CONTAINING PROTEIN"/>
    <property type="match status" value="1"/>
</dbReference>
<feature type="binding site" evidence="5">
    <location>
        <position position="329"/>
    </location>
    <ligand>
        <name>S-adenosyl-L-methionine</name>
        <dbReference type="ChEBI" id="CHEBI:59789"/>
    </ligand>
</feature>
<evidence type="ECO:0000256" key="4">
    <source>
        <dbReference type="ARBA" id="ARBA00022884"/>
    </source>
</evidence>
<sequence>MRNRGKFKYFHLKTAIALCKQADTGLCYIIRITAKQPGVSIVAGDLNAKKFRSQMKSCGNAARAVLEAVFGGRRPADRALSGFFRENRQLGSRDRQFISESVYALLRGWGVLRKFLPEERRAGLESGEIRIGRVELDALIFAALYLEGTNLQQAGVLAAELGIPWPKPEPDAASPYLARAAALAAVFGSSATFRDSDLVPEWVLPLLPPDFPADRFLADLRRRPPMWLRLQTRDRDRLAAELQSCGLALRRHPRIANAFAVENPKVNLYTLDSFRRGEFEVQDLASQCIGLAAAPKPGERWLDACAGAGGKTLELADLMERTGTVVACDVRSYKLDDLRIRARRAGFPNIVTREWDGKPFKGKQAGGYDGVLVDAPCSCSGVWRRNPDGRWTLKPEDVEEAAALQQRILEAASTAVRSGGLLIYATCSLFPRENGGVVDAFLASHEEFAFEPFEHPLTGEPCGGMLQVRSFDGDCDSMFVARLRRKEAES</sequence>
<feature type="active site" description="Nucleophile" evidence="5">
    <location>
        <position position="427"/>
    </location>
</feature>
<dbReference type="InterPro" id="IPR001678">
    <property type="entry name" value="MeTrfase_RsmB-F_NOP2_dom"/>
</dbReference>
<dbReference type="SUPFAM" id="SSF53335">
    <property type="entry name" value="S-adenosyl-L-methionine-dependent methyltransferases"/>
    <property type="match status" value="1"/>
</dbReference>
<feature type="binding site" evidence="5">
    <location>
        <position position="356"/>
    </location>
    <ligand>
        <name>S-adenosyl-L-methionine</name>
        <dbReference type="ChEBI" id="CHEBI:59789"/>
    </ligand>
</feature>
<dbReference type="Pfam" id="PF01189">
    <property type="entry name" value="Methyltr_RsmB-F"/>
    <property type="match status" value="1"/>
</dbReference>
<dbReference type="PRINTS" id="PR02008">
    <property type="entry name" value="RCMTFAMILY"/>
</dbReference>
<dbReference type="PROSITE" id="PS51686">
    <property type="entry name" value="SAM_MT_RSMB_NOP"/>
    <property type="match status" value="1"/>
</dbReference>
<name>A0A844G3H7_9BACT</name>
<evidence type="ECO:0000313" key="7">
    <source>
        <dbReference type="EMBL" id="MST98267.1"/>
    </source>
</evidence>
<dbReference type="PANTHER" id="PTHR22807">
    <property type="entry name" value="NOP2 YEAST -RELATED NOL1/NOP2/FMU SUN DOMAIN-CONTAINING"/>
    <property type="match status" value="1"/>
</dbReference>
<keyword evidence="3 5" id="KW-0949">S-adenosyl-L-methionine</keyword>
<keyword evidence="4 5" id="KW-0694">RNA-binding</keyword>
<proteinExistence type="inferred from homology"/>
<accession>A0A844G3H7</accession>
<protein>
    <submittedName>
        <fullName evidence="7">RsmB/NOP family class I SAM-dependent RNA methyltransferase</fullName>
    </submittedName>
</protein>
<comment type="caution">
    <text evidence="5">Lacks conserved residue(s) required for the propagation of feature annotation.</text>
</comment>
<evidence type="ECO:0000256" key="3">
    <source>
        <dbReference type="ARBA" id="ARBA00022691"/>
    </source>
</evidence>